<dbReference type="Gene3D" id="3.90.79.10">
    <property type="entry name" value="Nucleoside Triphosphate Pyrophosphohydrolase"/>
    <property type="match status" value="1"/>
</dbReference>
<proteinExistence type="inferred from homology"/>
<feature type="domain" description="Nudix hydrolase" evidence="5">
    <location>
        <begin position="33"/>
        <end position="170"/>
    </location>
</feature>
<dbReference type="InterPro" id="IPR020476">
    <property type="entry name" value="Nudix_hydrolase"/>
</dbReference>
<dbReference type="InterPro" id="IPR000086">
    <property type="entry name" value="NUDIX_hydrolase_dom"/>
</dbReference>
<comment type="similarity">
    <text evidence="2 4">Belongs to the Nudix hydrolase family.</text>
</comment>
<dbReference type="PRINTS" id="PR00502">
    <property type="entry name" value="NUDIXFAMILY"/>
</dbReference>
<keyword evidence="7" id="KW-1185">Reference proteome</keyword>
<reference evidence="6 7" key="1">
    <citation type="submission" date="2024-06" db="EMBL/GenBank/DDBJ databases">
        <title>The Natural Products Discovery Center: Release of the First 8490 Sequenced Strains for Exploring Actinobacteria Biosynthetic Diversity.</title>
        <authorList>
            <person name="Kalkreuter E."/>
            <person name="Kautsar S.A."/>
            <person name="Yang D."/>
            <person name="Bader C.D."/>
            <person name="Teijaro C.N."/>
            <person name="Fluegel L."/>
            <person name="Davis C.M."/>
            <person name="Simpson J.R."/>
            <person name="Lauterbach L."/>
            <person name="Steele A.D."/>
            <person name="Gui C."/>
            <person name="Meng S."/>
            <person name="Li G."/>
            <person name="Viehrig K."/>
            <person name="Ye F."/>
            <person name="Su P."/>
            <person name="Kiefer A.F."/>
            <person name="Nichols A."/>
            <person name="Cepeda A.J."/>
            <person name="Yan W."/>
            <person name="Fan B."/>
            <person name="Jiang Y."/>
            <person name="Adhikari A."/>
            <person name="Zheng C.-J."/>
            <person name="Schuster L."/>
            <person name="Cowan T.M."/>
            <person name="Smanski M.J."/>
            <person name="Chevrette M.G."/>
            <person name="De Carvalho L.P.S."/>
            <person name="Shen B."/>
        </authorList>
    </citation>
    <scope>NUCLEOTIDE SEQUENCE [LARGE SCALE GENOMIC DNA]</scope>
    <source>
        <strain evidence="6 7">NPDC048946</strain>
    </source>
</reference>
<dbReference type="InterPro" id="IPR015797">
    <property type="entry name" value="NUDIX_hydrolase-like_dom_sf"/>
</dbReference>
<dbReference type="PANTHER" id="PTHR43046">
    <property type="entry name" value="GDP-MANNOSE MANNOSYL HYDROLASE"/>
    <property type="match status" value="1"/>
</dbReference>
<name>A0ABV3DCQ6_9ACTN</name>
<dbReference type="EMBL" id="JBEZFP010000009">
    <property type="protein sequence ID" value="MEU8132982.1"/>
    <property type="molecule type" value="Genomic_DNA"/>
</dbReference>
<dbReference type="PROSITE" id="PS51462">
    <property type="entry name" value="NUDIX"/>
    <property type="match status" value="1"/>
</dbReference>
<evidence type="ECO:0000259" key="5">
    <source>
        <dbReference type="PROSITE" id="PS51462"/>
    </source>
</evidence>
<accession>A0ABV3DCQ6</accession>
<dbReference type="InterPro" id="IPR020084">
    <property type="entry name" value="NUDIX_hydrolase_CS"/>
</dbReference>
<keyword evidence="3 4" id="KW-0378">Hydrolase</keyword>
<dbReference type="RefSeq" id="WP_358349707.1">
    <property type="nucleotide sequence ID" value="NZ_JBEZFP010000009.1"/>
</dbReference>
<dbReference type="Proteomes" id="UP001551482">
    <property type="component" value="Unassembled WGS sequence"/>
</dbReference>
<evidence type="ECO:0000256" key="4">
    <source>
        <dbReference type="RuleBase" id="RU003476"/>
    </source>
</evidence>
<comment type="cofactor">
    <cofactor evidence="1">
        <name>Mg(2+)</name>
        <dbReference type="ChEBI" id="CHEBI:18420"/>
    </cofactor>
</comment>
<protein>
    <submittedName>
        <fullName evidence="6">NUDIX domain-containing protein</fullName>
    </submittedName>
</protein>
<dbReference type="SUPFAM" id="SSF55811">
    <property type="entry name" value="Nudix"/>
    <property type="match status" value="1"/>
</dbReference>
<comment type="caution">
    <text evidence="6">The sequence shown here is derived from an EMBL/GenBank/DDBJ whole genome shotgun (WGS) entry which is preliminary data.</text>
</comment>
<organism evidence="6 7">
    <name type="scientific">Streptodolium elevatio</name>
    <dbReference type="NCBI Taxonomy" id="3157996"/>
    <lineage>
        <taxon>Bacteria</taxon>
        <taxon>Bacillati</taxon>
        <taxon>Actinomycetota</taxon>
        <taxon>Actinomycetes</taxon>
        <taxon>Kitasatosporales</taxon>
        <taxon>Streptomycetaceae</taxon>
        <taxon>Streptodolium</taxon>
    </lineage>
</organism>
<gene>
    <name evidence="6" type="ORF">AB0C36_05690</name>
</gene>
<evidence type="ECO:0000256" key="2">
    <source>
        <dbReference type="ARBA" id="ARBA00005582"/>
    </source>
</evidence>
<dbReference type="PANTHER" id="PTHR43046:SF14">
    <property type="entry name" value="MUTT_NUDIX FAMILY PROTEIN"/>
    <property type="match status" value="1"/>
</dbReference>
<evidence type="ECO:0000256" key="3">
    <source>
        <dbReference type="ARBA" id="ARBA00022801"/>
    </source>
</evidence>
<dbReference type="PROSITE" id="PS00893">
    <property type="entry name" value="NUDIX_BOX"/>
    <property type="match status" value="1"/>
</dbReference>
<evidence type="ECO:0000313" key="6">
    <source>
        <dbReference type="EMBL" id="MEU8132982.1"/>
    </source>
</evidence>
<sequence>MTARVLDRLTVPWIPLPHTMDVVLTPGTPDGYAVTAAFAVVVDTRGHTLLARVDRPGRGWDVPGGHVADGEAPAEAAARELAEETGYIVDAARLRPFGGQRITLHADPPADYGYPARAYMAFHAVQLAGPGPDTRPAPDSECVAAAWFAPDEVRAHCAGAAWLPLHATLVTTP</sequence>
<evidence type="ECO:0000256" key="1">
    <source>
        <dbReference type="ARBA" id="ARBA00001946"/>
    </source>
</evidence>
<evidence type="ECO:0000313" key="7">
    <source>
        <dbReference type="Proteomes" id="UP001551482"/>
    </source>
</evidence>
<dbReference type="Pfam" id="PF00293">
    <property type="entry name" value="NUDIX"/>
    <property type="match status" value="1"/>
</dbReference>